<dbReference type="Proteomes" id="UP000789366">
    <property type="component" value="Unassembled WGS sequence"/>
</dbReference>
<gene>
    <name evidence="1" type="ORF">SPELUC_LOCUS2410</name>
</gene>
<name>A0ACA9KQQ2_9GLOM</name>
<evidence type="ECO:0000313" key="1">
    <source>
        <dbReference type="EMBL" id="CAG8487642.1"/>
    </source>
</evidence>
<proteinExistence type="predicted"/>
<accession>A0ACA9KQQ2</accession>
<dbReference type="EMBL" id="CAJVPW010001585">
    <property type="protein sequence ID" value="CAG8487642.1"/>
    <property type="molecule type" value="Genomic_DNA"/>
</dbReference>
<protein>
    <submittedName>
        <fullName evidence="1">11753_t:CDS:1</fullName>
    </submittedName>
</protein>
<evidence type="ECO:0000313" key="2">
    <source>
        <dbReference type="Proteomes" id="UP000789366"/>
    </source>
</evidence>
<keyword evidence="2" id="KW-1185">Reference proteome</keyword>
<reference evidence="1" key="1">
    <citation type="submission" date="2021-06" db="EMBL/GenBank/DDBJ databases">
        <authorList>
            <person name="Kallberg Y."/>
            <person name="Tangrot J."/>
            <person name="Rosling A."/>
        </authorList>
    </citation>
    <scope>NUCLEOTIDE SEQUENCE</scope>
    <source>
        <strain evidence="1">28 12/20/2015</strain>
    </source>
</reference>
<organism evidence="1 2">
    <name type="scientific">Cetraspora pellucida</name>
    <dbReference type="NCBI Taxonomy" id="1433469"/>
    <lineage>
        <taxon>Eukaryota</taxon>
        <taxon>Fungi</taxon>
        <taxon>Fungi incertae sedis</taxon>
        <taxon>Mucoromycota</taxon>
        <taxon>Glomeromycotina</taxon>
        <taxon>Glomeromycetes</taxon>
        <taxon>Diversisporales</taxon>
        <taxon>Gigasporaceae</taxon>
        <taxon>Cetraspora</taxon>
    </lineage>
</organism>
<sequence>MTKLSDERVIELGKEKITCTLNFLKTNYTKIAEEGFVEFAKIFNNLEYTVPFDHLTYFTKYDINKKVEPIFTIVHNLPKSYWAEIDLYELSIKIFLERLKLKLEEEIKRL</sequence>
<comment type="caution">
    <text evidence="1">The sequence shown here is derived from an EMBL/GenBank/DDBJ whole genome shotgun (WGS) entry which is preliminary data.</text>
</comment>